<name>A0A0C9V3V5_SPHS4</name>
<dbReference type="HOGENOM" id="CLU_971663_0_0_1"/>
<evidence type="ECO:0000256" key="1">
    <source>
        <dbReference type="ARBA" id="ARBA00009005"/>
    </source>
</evidence>
<dbReference type="PANTHER" id="PTHR48104:SF30">
    <property type="entry name" value="METACASPASE-1"/>
    <property type="match status" value="1"/>
</dbReference>
<dbReference type="Proteomes" id="UP000054279">
    <property type="component" value="Unassembled WGS sequence"/>
</dbReference>
<dbReference type="PANTHER" id="PTHR48104">
    <property type="entry name" value="METACASPASE-4"/>
    <property type="match status" value="1"/>
</dbReference>
<feature type="region of interest" description="Disordered" evidence="2">
    <location>
        <begin position="130"/>
        <end position="149"/>
    </location>
</feature>
<proteinExistence type="inferred from homology"/>
<dbReference type="OrthoDB" id="3223806at2759"/>
<organism evidence="4 5">
    <name type="scientific">Sphaerobolus stellatus (strain SS14)</name>
    <dbReference type="NCBI Taxonomy" id="990650"/>
    <lineage>
        <taxon>Eukaryota</taxon>
        <taxon>Fungi</taxon>
        <taxon>Dikarya</taxon>
        <taxon>Basidiomycota</taxon>
        <taxon>Agaricomycotina</taxon>
        <taxon>Agaricomycetes</taxon>
        <taxon>Phallomycetidae</taxon>
        <taxon>Geastrales</taxon>
        <taxon>Sphaerobolaceae</taxon>
        <taxon>Sphaerobolus</taxon>
    </lineage>
</organism>
<evidence type="ECO:0000256" key="2">
    <source>
        <dbReference type="SAM" id="MobiDB-lite"/>
    </source>
</evidence>
<sequence>SGHGDQVTNLDGSEEDGLDEVLVPIGAKMEEPGQSKTPEPEWNKDTVIQDDELNKLVTSLPPGCSLIAVFDCCHSGTAMDLKYERWCESRSPSSEKKRLLEDQILCSEPESLSDINEETVTLSCWSAGSRTLSKDSHSVSGSPRTHSARHMSGRIVLSGDDINASQVRTASGPRRYRKCRSLVLRGASKDSQGESSDDQPCIFLLAACADDNNAWGGKKKGGLFVNVPPLEKDYFTKLTLKDLLSRTHHLLRAKALKVVETIGPGTKLQELRFSSHTRPDLDSVIPI</sequence>
<reference evidence="4 5" key="1">
    <citation type="submission" date="2014-06" db="EMBL/GenBank/DDBJ databases">
        <title>Evolutionary Origins and Diversification of the Mycorrhizal Mutualists.</title>
        <authorList>
            <consortium name="DOE Joint Genome Institute"/>
            <consortium name="Mycorrhizal Genomics Consortium"/>
            <person name="Kohler A."/>
            <person name="Kuo A."/>
            <person name="Nagy L.G."/>
            <person name="Floudas D."/>
            <person name="Copeland A."/>
            <person name="Barry K.W."/>
            <person name="Cichocki N."/>
            <person name="Veneault-Fourrey C."/>
            <person name="LaButti K."/>
            <person name="Lindquist E.A."/>
            <person name="Lipzen A."/>
            <person name="Lundell T."/>
            <person name="Morin E."/>
            <person name="Murat C."/>
            <person name="Riley R."/>
            <person name="Ohm R."/>
            <person name="Sun H."/>
            <person name="Tunlid A."/>
            <person name="Henrissat B."/>
            <person name="Grigoriev I.V."/>
            <person name="Hibbett D.S."/>
            <person name="Martin F."/>
        </authorList>
    </citation>
    <scope>NUCLEOTIDE SEQUENCE [LARGE SCALE GENOMIC DNA]</scope>
    <source>
        <strain evidence="4 5">SS14</strain>
    </source>
</reference>
<evidence type="ECO:0000259" key="3">
    <source>
        <dbReference type="Pfam" id="PF00656"/>
    </source>
</evidence>
<dbReference type="GO" id="GO:0006508">
    <property type="term" value="P:proteolysis"/>
    <property type="evidence" value="ECO:0007669"/>
    <property type="project" value="InterPro"/>
</dbReference>
<dbReference type="GO" id="GO:0005737">
    <property type="term" value="C:cytoplasm"/>
    <property type="evidence" value="ECO:0007669"/>
    <property type="project" value="TreeGrafter"/>
</dbReference>
<dbReference type="EMBL" id="KN837231">
    <property type="protein sequence ID" value="KIJ32126.1"/>
    <property type="molecule type" value="Genomic_DNA"/>
</dbReference>
<accession>A0A0C9V3V5</accession>
<keyword evidence="5" id="KW-1185">Reference proteome</keyword>
<dbReference type="GO" id="GO:0004197">
    <property type="term" value="F:cysteine-type endopeptidase activity"/>
    <property type="evidence" value="ECO:0007669"/>
    <property type="project" value="InterPro"/>
</dbReference>
<evidence type="ECO:0000313" key="4">
    <source>
        <dbReference type="EMBL" id="KIJ32126.1"/>
    </source>
</evidence>
<dbReference type="InterPro" id="IPR050452">
    <property type="entry name" value="Metacaspase"/>
</dbReference>
<comment type="similarity">
    <text evidence="1">Belongs to the peptidase C14B family.</text>
</comment>
<gene>
    <name evidence="4" type="ORF">M422DRAFT_35943</name>
</gene>
<dbReference type="InterPro" id="IPR011600">
    <property type="entry name" value="Pept_C14_caspase"/>
</dbReference>
<dbReference type="AlphaFoldDB" id="A0A0C9V3V5"/>
<protein>
    <recommendedName>
        <fullName evidence="3">Peptidase C14 caspase domain-containing protein</fullName>
    </recommendedName>
</protein>
<feature type="domain" description="Peptidase C14 caspase" evidence="3">
    <location>
        <begin position="1"/>
        <end position="226"/>
    </location>
</feature>
<dbReference type="Gene3D" id="3.40.50.1460">
    <property type="match status" value="1"/>
</dbReference>
<dbReference type="Pfam" id="PF00656">
    <property type="entry name" value="Peptidase_C14"/>
    <property type="match status" value="1"/>
</dbReference>
<feature type="non-terminal residue" evidence="4">
    <location>
        <position position="1"/>
    </location>
</feature>
<evidence type="ECO:0000313" key="5">
    <source>
        <dbReference type="Proteomes" id="UP000054279"/>
    </source>
</evidence>